<dbReference type="Pfam" id="PF13041">
    <property type="entry name" value="PPR_2"/>
    <property type="match status" value="1"/>
</dbReference>
<evidence type="ECO:0008006" key="8">
    <source>
        <dbReference type="Google" id="ProtNLM"/>
    </source>
</evidence>
<comment type="similarity">
    <text evidence="1">Belongs to the PPR family. P subfamily.</text>
</comment>
<dbReference type="InterPro" id="IPR011990">
    <property type="entry name" value="TPR-like_helical_dom_sf"/>
</dbReference>
<evidence type="ECO:0000256" key="1">
    <source>
        <dbReference type="ARBA" id="ARBA00007626"/>
    </source>
</evidence>
<dbReference type="AlphaFoldDB" id="A0AAV7GUC4"/>
<dbReference type="PANTHER" id="PTHR47938">
    <property type="entry name" value="RESPIRATORY COMPLEX I CHAPERONE (CIA84), PUTATIVE (AFU_ORTHOLOGUE AFUA_2G06020)-RELATED"/>
    <property type="match status" value="1"/>
</dbReference>
<accession>A0AAV7GUC4</accession>
<feature type="repeat" description="PPR" evidence="3">
    <location>
        <begin position="434"/>
        <end position="468"/>
    </location>
</feature>
<dbReference type="PROSITE" id="PS51375">
    <property type="entry name" value="PPR"/>
    <property type="match status" value="3"/>
</dbReference>
<keyword evidence="7" id="KW-1185">Reference proteome</keyword>
<evidence type="ECO:0000256" key="2">
    <source>
        <dbReference type="ARBA" id="ARBA00022737"/>
    </source>
</evidence>
<feature type="repeat" description="PPR" evidence="3">
    <location>
        <begin position="327"/>
        <end position="361"/>
    </location>
</feature>
<feature type="repeat" description="PPR" evidence="3">
    <location>
        <begin position="250"/>
        <end position="284"/>
    </location>
</feature>
<evidence type="ECO:0000256" key="3">
    <source>
        <dbReference type="PROSITE-ProRule" id="PRU00708"/>
    </source>
</evidence>
<evidence type="ECO:0000256" key="5">
    <source>
        <dbReference type="SAM" id="SignalP"/>
    </source>
</evidence>
<dbReference type="Proteomes" id="UP000775213">
    <property type="component" value="Unassembled WGS sequence"/>
</dbReference>
<dbReference type="PANTHER" id="PTHR47938:SF9">
    <property type="entry name" value="OS10G0422300 PROTEIN"/>
    <property type="match status" value="1"/>
</dbReference>
<comment type="caution">
    <text evidence="6">The sequence shown here is derived from an EMBL/GenBank/DDBJ whole genome shotgun (WGS) entry which is preliminary data.</text>
</comment>
<feature type="signal peptide" evidence="5">
    <location>
        <begin position="1"/>
        <end position="23"/>
    </location>
</feature>
<dbReference type="EMBL" id="JAGFBR010000011">
    <property type="protein sequence ID" value="KAH0459369.1"/>
    <property type="molecule type" value="Genomic_DNA"/>
</dbReference>
<protein>
    <recommendedName>
        <fullName evidence="8">Pentatricopeptide repeat-containing protein</fullName>
    </recommendedName>
</protein>
<dbReference type="GO" id="GO:0003729">
    <property type="term" value="F:mRNA binding"/>
    <property type="evidence" value="ECO:0007669"/>
    <property type="project" value="TreeGrafter"/>
</dbReference>
<evidence type="ECO:0000256" key="4">
    <source>
        <dbReference type="SAM" id="MobiDB-lite"/>
    </source>
</evidence>
<sequence>MFSCKKVRILSPFLLFLPLKSYAKSPCCLSLQTIEGLAYFSKPHLLREICLELSRQFSCSAAPNSMKLLLDNVVLGIGSLEDMEIRLEQMNIRVTPDLATKVIHSCKILPASTSIGSGRSRSRRLLRFFIWCLRSRHEDFGDDVFNCAIRAFTEMKDLTAMAIAISELQKMGCRMDAETFVMVADTLVKAGKVDEAILLFRNVVEKKMPYEGDNLPCITAIVHALCSKGYARKAEGVVRRCRDKLQEENIGIIYRSLLHGWCIYGNVKEAQRILKEMKSFGINLGLASYNDLLHCICNRNLKFNPSGLVSEATDLMMDMRSSGVTPTTVSFNILLSCLTRARRVKEACDVFSSMMHGEVKSSPDQVTYYLVLKVLYLTKRITKGNRILDQLIRNGVMVEARFFHCLIGILCGIENVNCALEMFEKMKTQCRENLGPTYDLLIEKLCRNGNFDLGKHFYDEAIENGVVLKISSDLLDPLKTQVFKPARSQEKIILGEYKGKMPQLDHYKGLTDPLEHLESYNNAIILAPISGNLKDAARRWFVKLQLNSITSFGGQCHHFVVEFTDSKQLLMSAKTLGEKERALASLLLLDHRRSFAGPPPEVLHFVGPPPEALLFAGPPLEALLFAGPPSEALHFAEPPPKALHFVGPPPEAMLFAGPPPEALHFAGPPPEALLFAGPSPEALQSARLPPRARSFARSPKDPKVLPARHQTFVDP</sequence>
<gene>
    <name evidence="6" type="ORF">IEQ34_012183</name>
</gene>
<evidence type="ECO:0000313" key="6">
    <source>
        <dbReference type="EMBL" id="KAH0459369.1"/>
    </source>
</evidence>
<organism evidence="6 7">
    <name type="scientific">Dendrobium chrysotoxum</name>
    <name type="common">Orchid</name>
    <dbReference type="NCBI Taxonomy" id="161865"/>
    <lineage>
        <taxon>Eukaryota</taxon>
        <taxon>Viridiplantae</taxon>
        <taxon>Streptophyta</taxon>
        <taxon>Embryophyta</taxon>
        <taxon>Tracheophyta</taxon>
        <taxon>Spermatophyta</taxon>
        <taxon>Magnoliopsida</taxon>
        <taxon>Liliopsida</taxon>
        <taxon>Asparagales</taxon>
        <taxon>Orchidaceae</taxon>
        <taxon>Epidendroideae</taxon>
        <taxon>Malaxideae</taxon>
        <taxon>Dendrobiinae</taxon>
        <taxon>Dendrobium</taxon>
    </lineage>
</organism>
<dbReference type="InterPro" id="IPR002885">
    <property type="entry name" value="PPR_rpt"/>
</dbReference>
<evidence type="ECO:0000313" key="7">
    <source>
        <dbReference type="Proteomes" id="UP000775213"/>
    </source>
</evidence>
<proteinExistence type="inferred from homology"/>
<dbReference type="GO" id="GO:0005739">
    <property type="term" value="C:mitochondrion"/>
    <property type="evidence" value="ECO:0007669"/>
    <property type="project" value="TreeGrafter"/>
</dbReference>
<dbReference type="NCBIfam" id="TIGR00756">
    <property type="entry name" value="PPR"/>
    <property type="match status" value="2"/>
</dbReference>
<dbReference type="Pfam" id="PF01535">
    <property type="entry name" value="PPR"/>
    <property type="match status" value="2"/>
</dbReference>
<keyword evidence="2" id="KW-0677">Repeat</keyword>
<name>A0AAV7GUC4_DENCH</name>
<feature type="region of interest" description="Disordered" evidence="4">
    <location>
        <begin position="676"/>
        <end position="715"/>
    </location>
</feature>
<feature type="chain" id="PRO_5043563504" description="Pentatricopeptide repeat-containing protein" evidence="5">
    <location>
        <begin position="24"/>
        <end position="715"/>
    </location>
</feature>
<keyword evidence="5" id="KW-0732">Signal</keyword>
<dbReference type="Gene3D" id="1.25.40.10">
    <property type="entry name" value="Tetratricopeptide repeat domain"/>
    <property type="match status" value="4"/>
</dbReference>
<reference evidence="6 7" key="1">
    <citation type="journal article" date="2021" name="Hortic Res">
        <title>Chromosome-scale assembly of the Dendrobium chrysotoxum genome enhances the understanding of orchid evolution.</title>
        <authorList>
            <person name="Zhang Y."/>
            <person name="Zhang G.Q."/>
            <person name="Zhang D."/>
            <person name="Liu X.D."/>
            <person name="Xu X.Y."/>
            <person name="Sun W.H."/>
            <person name="Yu X."/>
            <person name="Zhu X."/>
            <person name="Wang Z.W."/>
            <person name="Zhao X."/>
            <person name="Zhong W.Y."/>
            <person name="Chen H."/>
            <person name="Yin W.L."/>
            <person name="Huang T."/>
            <person name="Niu S.C."/>
            <person name="Liu Z.J."/>
        </authorList>
    </citation>
    <scope>NUCLEOTIDE SEQUENCE [LARGE SCALE GENOMIC DNA]</scope>
    <source>
        <strain evidence="6">Lindl</strain>
    </source>
</reference>